<reference evidence="3" key="2">
    <citation type="journal article" date="2021" name="PeerJ">
        <title>Extensive microbial diversity within the chicken gut microbiome revealed by metagenomics and culture.</title>
        <authorList>
            <person name="Gilroy R."/>
            <person name="Ravi A."/>
            <person name="Getino M."/>
            <person name="Pursley I."/>
            <person name="Horton D.L."/>
            <person name="Alikhan N.F."/>
            <person name="Baker D."/>
            <person name="Gharbi K."/>
            <person name="Hall N."/>
            <person name="Watson M."/>
            <person name="Adriaenssens E.M."/>
            <person name="Foster-Nyarko E."/>
            <person name="Jarju S."/>
            <person name="Secka A."/>
            <person name="Antonio M."/>
            <person name="Oren A."/>
            <person name="Chaudhuri R.R."/>
            <person name="La Ragione R."/>
            <person name="Hildebrand F."/>
            <person name="Pallen M.J."/>
        </authorList>
    </citation>
    <scope>NUCLEOTIDE SEQUENCE</scope>
    <source>
        <strain evidence="3">6276</strain>
    </source>
</reference>
<dbReference type="Proteomes" id="UP000823928">
    <property type="component" value="Unassembled WGS sequence"/>
</dbReference>
<proteinExistence type="predicted"/>
<sequence>MSNNIVENKTNNILFTAKKPDDKKKKKQALPKPAISPDNDMNDVYISAKKKRGLIAKFYGFVNKLIPLGLSDKKVKKKLIAYQEGNASQKETKEYIDRYENANFNSSEITIDTLASAAAVGVGFMGKKAKTLMNIFTPKYKKYAIALTAGASILTGLAVKAGLKGIDSLGMDKNAREEQKKNNSTLLSGTLDGVSGFISSLNPMLIPAGIAVNAFTRYITDKKDDETLPSISDFLEKQKDSIGIGILGLAGISLAAARGHLNIAKIAESINATKINKQHVISYRPPEGQLTEFQQLARDIGYDLSVIIKGEKFDPTGISKLDEDFMKILLEKGQNGNIEGKIKKLELENIFLPKYLQTVVDIPDDKQAKLIRQIDQLVAGHNERKSGSRYNGREFKFSFETSGIDDALDKMEEKNMDINGFKDLQQILKRIKSSCPTSRSIEDAQKMLDADYNGKYKIEKLLGVGSVAESYLVKDAANNEYVAKLTKQHFLDSDKIAADKAKILRKIDRRAEDDYSFFTSKQTIKTPERKEYDINQVNNMYKVWGEEIHLNQEAISAKEIGEQASTFQPVGVIDSKQHIFIMEKAPGYQLDSDKFAQKWKEANLTEDDFKNFVENYVKVYCEQLFSLPKKGMKVVQSDPHGGNILVDVGKIKDLKNGSKPITIIDYGNTTKTEQTQAIKNLFNHIDYLIGNTDAIAEAMLEGAKLGSNNKKTIIKEMSNALKDTIYNTDTKIDVDNPVKIFSTVNSFCLDFMQKKNIIPNAAHINQMKAEETYIISNLGCLQNIANSCNYDLAKAVDRNTIIKQLVNEMAKATQDSIKINPKLTAQEIAKRYKFFANNTEDALSCMGINFGIV</sequence>
<comment type="caution">
    <text evidence="3">The sequence shown here is derived from an EMBL/GenBank/DDBJ whole genome shotgun (WGS) entry which is preliminary data.</text>
</comment>
<feature type="region of interest" description="Disordered" evidence="1">
    <location>
        <begin position="1"/>
        <end position="36"/>
    </location>
</feature>
<organism evidence="3 4">
    <name type="scientific">Candidatus Scatousia excrementigallinarum</name>
    <dbReference type="NCBI Taxonomy" id="2840935"/>
    <lineage>
        <taxon>Bacteria</taxon>
        <taxon>Candidatus Scatousia</taxon>
    </lineage>
</organism>
<dbReference type="EMBL" id="DVIU01000182">
    <property type="protein sequence ID" value="HIS36780.1"/>
    <property type="molecule type" value="Genomic_DNA"/>
</dbReference>
<evidence type="ECO:0000256" key="1">
    <source>
        <dbReference type="SAM" id="MobiDB-lite"/>
    </source>
</evidence>
<gene>
    <name evidence="3" type="ORF">IAC10_09165</name>
</gene>
<name>A0A9D1F090_9BACT</name>
<protein>
    <recommendedName>
        <fullName evidence="2">ABC1 atypical kinase-like domain-containing protein</fullName>
    </recommendedName>
</protein>
<dbReference type="InterPro" id="IPR004147">
    <property type="entry name" value="ABC1_dom"/>
</dbReference>
<dbReference type="SUPFAM" id="SSF56112">
    <property type="entry name" value="Protein kinase-like (PK-like)"/>
    <property type="match status" value="1"/>
</dbReference>
<evidence type="ECO:0000259" key="2">
    <source>
        <dbReference type="Pfam" id="PF03109"/>
    </source>
</evidence>
<feature type="compositionally biased region" description="Polar residues" evidence="1">
    <location>
        <begin position="1"/>
        <end position="14"/>
    </location>
</feature>
<dbReference type="Pfam" id="PF03109">
    <property type="entry name" value="ABC1"/>
    <property type="match status" value="1"/>
</dbReference>
<evidence type="ECO:0000313" key="3">
    <source>
        <dbReference type="EMBL" id="HIS36780.1"/>
    </source>
</evidence>
<feature type="domain" description="ABC1 atypical kinase-like" evidence="2">
    <location>
        <begin position="530"/>
        <end position="685"/>
    </location>
</feature>
<reference evidence="3" key="1">
    <citation type="submission" date="2020-10" db="EMBL/GenBank/DDBJ databases">
        <authorList>
            <person name="Gilroy R."/>
        </authorList>
    </citation>
    <scope>NUCLEOTIDE SEQUENCE</scope>
    <source>
        <strain evidence="3">6276</strain>
    </source>
</reference>
<dbReference type="InterPro" id="IPR011009">
    <property type="entry name" value="Kinase-like_dom_sf"/>
</dbReference>
<evidence type="ECO:0000313" key="4">
    <source>
        <dbReference type="Proteomes" id="UP000823928"/>
    </source>
</evidence>
<dbReference type="AlphaFoldDB" id="A0A9D1F090"/>
<accession>A0A9D1F090</accession>